<gene>
    <name evidence="1" type="ORF">DSPE1174_LOCUS18877</name>
</gene>
<evidence type="ECO:0000313" key="1">
    <source>
        <dbReference type="EMBL" id="CAD9442636.1"/>
    </source>
</evidence>
<protein>
    <submittedName>
        <fullName evidence="1">Uncharacterized protein</fullName>
    </submittedName>
</protein>
<name>A0A7S2D4Y5_9STRA</name>
<dbReference type="EMBL" id="HBGS01036470">
    <property type="protein sequence ID" value="CAD9442636.1"/>
    <property type="molecule type" value="Transcribed_RNA"/>
</dbReference>
<accession>A0A7S2D4Y5</accession>
<organism evidence="1">
    <name type="scientific">Octactis speculum</name>
    <dbReference type="NCBI Taxonomy" id="3111310"/>
    <lineage>
        <taxon>Eukaryota</taxon>
        <taxon>Sar</taxon>
        <taxon>Stramenopiles</taxon>
        <taxon>Ochrophyta</taxon>
        <taxon>Dictyochophyceae</taxon>
        <taxon>Dictyochales</taxon>
        <taxon>Dictyochaceae</taxon>
        <taxon>Octactis</taxon>
    </lineage>
</organism>
<reference evidence="1" key="1">
    <citation type="submission" date="2021-01" db="EMBL/GenBank/DDBJ databases">
        <authorList>
            <person name="Corre E."/>
            <person name="Pelletier E."/>
            <person name="Niang G."/>
            <person name="Scheremetjew M."/>
            <person name="Finn R."/>
            <person name="Kale V."/>
            <person name="Holt S."/>
            <person name="Cochrane G."/>
            <person name="Meng A."/>
            <person name="Brown T."/>
            <person name="Cohen L."/>
        </authorList>
    </citation>
    <scope>NUCLEOTIDE SEQUENCE</scope>
    <source>
        <strain evidence="1">CCMP1381</strain>
    </source>
</reference>
<dbReference type="AlphaFoldDB" id="A0A7S2D4Y5"/>
<proteinExistence type="predicted"/>
<sequence length="194" mass="22264">MMLSRLTHPIRCVPLRIMNAKSQVRRLSFKPNKSTGNSNKIAKEEANMTRAEVEKISESAKAEQKFWDLLVPERNIGFTHPFFWVLLGGCVGLHFYNGHLTKEREKEALEEQEIVKRAEKQLKSRLAAQKLDPEKVQEKIVFRMSQRVKWALKRDAAIQEGNHAQESAANQRIDAINEEMMKLEAQLNSGGNPQ</sequence>